<feature type="transmembrane region" description="Helical" evidence="7">
    <location>
        <begin position="32"/>
        <end position="53"/>
    </location>
</feature>
<protein>
    <submittedName>
        <fullName evidence="9">PLDc N-terminal domain-containing protein</fullName>
    </submittedName>
</protein>
<feature type="compositionally biased region" description="Basic and acidic residues" evidence="6">
    <location>
        <begin position="86"/>
        <end position="112"/>
    </location>
</feature>
<evidence type="ECO:0000313" key="10">
    <source>
        <dbReference type="Proteomes" id="UP001597068"/>
    </source>
</evidence>
<feature type="region of interest" description="Disordered" evidence="6">
    <location>
        <begin position="62"/>
        <end position="112"/>
    </location>
</feature>
<organism evidence="9 10">
    <name type="scientific">Williamsia deligens</name>
    <dbReference type="NCBI Taxonomy" id="321325"/>
    <lineage>
        <taxon>Bacteria</taxon>
        <taxon>Bacillati</taxon>
        <taxon>Actinomycetota</taxon>
        <taxon>Actinomycetes</taxon>
        <taxon>Mycobacteriales</taxon>
        <taxon>Nocardiaceae</taxon>
        <taxon>Williamsia</taxon>
    </lineage>
</organism>
<keyword evidence="5 7" id="KW-0472">Membrane</keyword>
<evidence type="ECO:0000256" key="1">
    <source>
        <dbReference type="ARBA" id="ARBA00004651"/>
    </source>
</evidence>
<comment type="subcellular location">
    <subcellularLocation>
        <location evidence="1">Cell membrane</location>
        <topology evidence="1">Multi-pass membrane protein</topology>
    </subcellularLocation>
</comment>
<evidence type="ECO:0000256" key="4">
    <source>
        <dbReference type="ARBA" id="ARBA00022989"/>
    </source>
</evidence>
<reference evidence="10" key="1">
    <citation type="journal article" date="2019" name="Int. J. Syst. Evol. Microbiol.">
        <title>The Global Catalogue of Microorganisms (GCM) 10K type strain sequencing project: providing services to taxonomists for standard genome sequencing and annotation.</title>
        <authorList>
            <consortium name="The Broad Institute Genomics Platform"/>
            <consortium name="The Broad Institute Genome Sequencing Center for Infectious Disease"/>
            <person name="Wu L."/>
            <person name="Ma J."/>
        </authorList>
    </citation>
    <scope>NUCLEOTIDE SEQUENCE [LARGE SCALE GENOMIC DNA]</scope>
    <source>
        <strain evidence="10">CCUG 50873</strain>
    </source>
</reference>
<dbReference type="RefSeq" id="WP_253646906.1">
    <property type="nucleotide sequence ID" value="NZ_BAAAMO010000002.1"/>
</dbReference>
<proteinExistence type="predicted"/>
<evidence type="ECO:0000256" key="6">
    <source>
        <dbReference type="SAM" id="MobiDB-lite"/>
    </source>
</evidence>
<evidence type="ECO:0000256" key="7">
    <source>
        <dbReference type="SAM" id="Phobius"/>
    </source>
</evidence>
<gene>
    <name evidence="9" type="ORF">ACFQ04_05135</name>
</gene>
<keyword evidence="3 7" id="KW-0812">Transmembrane</keyword>
<evidence type="ECO:0000256" key="2">
    <source>
        <dbReference type="ARBA" id="ARBA00022475"/>
    </source>
</evidence>
<keyword evidence="2" id="KW-1003">Cell membrane</keyword>
<feature type="domain" description="Cardiolipin synthase N-terminal" evidence="8">
    <location>
        <begin position="11"/>
        <end position="55"/>
    </location>
</feature>
<keyword evidence="4 7" id="KW-1133">Transmembrane helix</keyword>
<dbReference type="InterPro" id="IPR027379">
    <property type="entry name" value="CLS_N"/>
</dbReference>
<keyword evidence="10" id="KW-1185">Reference proteome</keyword>
<evidence type="ECO:0000256" key="5">
    <source>
        <dbReference type="ARBA" id="ARBA00023136"/>
    </source>
</evidence>
<dbReference type="Proteomes" id="UP001597068">
    <property type="component" value="Unassembled WGS sequence"/>
</dbReference>
<dbReference type="EMBL" id="JBHTIL010000001">
    <property type="protein sequence ID" value="MFD0925117.1"/>
    <property type="molecule type" value="Genomic_DNA"/>
</dbReference>
<comment type="caution">
    <text evidence="9">The sequence shown here is derived from an EMBL/GenBank/DDBJ whole genome shotgun (WGS) entry which is preliminary data.</text>
</comment>
<evidence type="ECO:0000259" key="8">
    <source>
        <dbReference type="Pfam" id="PF13396"/>
    </source>
</evidence>
<name>A0ABW3G4G8_9NOCA</name>
<evidence type="ECO:0000313" key="9">
    <source>
        <dbReference type="EMBL" id="MFD0925117.1"/>
    </source>
</evidence>
<dbReference type="Pfam" id="PF13396">
    <property type="entry name" value="PLDc_N"/>
    <property type="match status" value="1"/>
</dbReference>
<accession>A0ABW3G4G8</accession>
<evidence type="ECO:0000256" key="3">
    <source>
        <dbReference type="ARBA" id="ARBA00022692"/>
    </source>
</evidence>
<sequence length="112" mass="12186">MPYLGLITVLVMIVALVDIVGGDESAIRGLPRSAWILLVVAVPLVGSVVWVIAGRPRAAFSGRVGGGVADHPATEKSDGPDPVDEAEFRRQVRERAEEQRRRAETDRRDQES</sequence>